<evidence type="ECO:0000256" key="9">
    <source>
        <dbReference type="ARBA" id="ARBA00022719"/>
    </source>
</evidence>
<dbReference type="PANTHER" id="PTHR42829:SF2">
    <property type="entry name" value="NADH-UBIQUINONE OXIDOREDUCTASE CHAIN 5"/>
    <property type="match status" value="1"/>
</dbReference>
<dbReference type="PANTHER" id="PTHR42829">
    <property type="entry name" value="NADH-UBIQUINONE OXIDOREDUCTASE CHAIN 5"/>
    <property type="match status" value="1"/>
</dbReference>
<gene>
    <name evidence="25" type="primary">ndhF</name>
</gene>
<keyword evidence="11" id="KW-0618">Plastoquinone</keyword>
<comment type="catalytic activity">
    <reaction evidence="19">
        <text>a plastoquinone + NADPH + (n+1) H(+)(in) = a plastoquinol + NADP(+) + n H(+)(out)</text>
        <dbReference type="Rhea" id="RHEA:42612"/>
        <dbReference type="Rhea" id="RHEA-COMP:9561"/>
        <dbReference type="Rhea" id="RHEA-COMP:9562"/>
        <dbReference type="ChEBI" id="CHEBI:15378"/>
        <dbReference type="ChEBI" id="CHEBI:17757"/>
        <dbReference type="ChEBI" id="CHEBI:57783"/>
        <dbReference type="ChEBI" id="CHEBI:58349"/>
        <dbReference type="ChEBI" id="CHEBI:62192"/>
    </reaction>
</comment>
<comment type="function">
    <text evidence="1">NDH shuttles electrons from NAD(P)H:plastoquinone, via FMN and iron-sulfur (Fe-S) centers, to quinones in the photosynthetic chain and possibly in a chloroplast respiratory chain. The immediate electron acceptor for the enzyme in this species is believed to be plastoquinone. Couples the redox reaction to proton translocation, and thus conserves the redox energy in a proton gradient.</text>
</comment>
<feature type="transmembrane region" description="Helical" evidence="21">
    <location>
        <begin position="225"/>
        <end position="250"/>
    </location>
</feature>
<dbReference type="GO" id="GO:0009535">
    <property type="term" value="C:chloroplast thylakoid membrane"/>
    <property type="evidence" value="ECO:0007669"/>
    <property type="project" value="UniProtKB-SubCell"/>
</dbReference>
<dbReference type="GO" id="GO:0008137">
    <property type="term" value="F:NADH dehydrogenase (ubiquinone) activity"/>
    <property type="evidence" value="ECO:0007669"/>
    <property type="project" value="InterPro"/>
</dbReference>
<geneLocation type="plastid" evidence="25"/>
<dbReference type="Pfam" id="PF00361">
    <property type="entry name" value="Proton_antipo_M"/>
    <property type="match status" value="1"/>
</dbReference>
<protein>
    <recommendedName>
        <fullName evidence="5">NAD(P)H-quinone oxidoreductase subunit 5, chloroplastic</fullName>
    </recommendedName>
    <alternativeName>
        <fullName evidence="18">NAD(P)H dehydrogenase subunit 5</fullName>
    </alternativeName>
    <alternativeName>
        <fullName evidence="17">NADH-plastoquinone oxidoreductase subunit 5</fullName>
    </alternativeName>
</protein>
<dbReference type="Pfam" id="PF01010">
    <property type="entry name" value="Proton_antipo_C"/>
    <property type="match status" value="1"/>
</dbReference>
<evidence type="ECO:0000256" key="12">
    <source>
        <dbReference type="ARBA" id="ARBA00022967"/>
    </source>
</evidence>
<feature type="domain" description="NADH:quinone oxidoreductase/Mrp antiporter transmembrane" evidence="22">
    <location>
        <begin position="141"/>
        <end position="440"/>
    </location>
</feature>
<dbReference type="GO" id="GO:0015990">
    <property type="term" value="P:electron transport coupled proton transport"/>
    <property type="evidence" value="ECO:0007669"/>
    <property type="project" value="TreeGrafter"/>
</dbReference>
<evidence type="ECO:0000256" key="1">
    <source>
        <dbReference type="ARBA" id="ARBA00004059"/>
    </source>
</evidence>
<feature type="transmembrane region" description="Helical" evidence="21">
    <location>
        <begin position="290"/>
        <end position="311"/>
    </location>
</feature>
<feature type="transmembrane region" description="Helical" evidence="21">
    <location>
        <begin position="606"/>
        <end position="628"/>
    </location>
</feature>
<proteinExistence type="inferred from homology"/>
<feature type="transmembrane region" description="Helical" evidence="21">
    <location>
        <begin position="552"/>
        <end position="572"/>
    </location>
</feature>
<evidence type="ECO:0000256" key="11">
    <source>
        <dbReference type="ARBA" id="ARBA00022957"/>
    </source>
</evidence>
<keyword evidence="14" id="KW-0520">NAD</keyword>
<feature type="transmembrane region" description="Helical" evidence="21">
    <location>
        <begin position="327"/>
        <end position="348"/>
    </location>
</feature>
<feature type="domain" description="NADH:ubiquinone/plastoquinone oxidoreductase chloroplast chain 5 C-terminal" evidence="24">
    <location>
        <begin position="448"/>
        <end position="694"/>
    </location>
</feature>
<evidence type="ECO:0000256" key="14">
    <source>
        <dbReference type="ARBA" id="ARBA00023027"/>
    </source>
</evidence>
<dbReference type="GO" id="GO:0003954">
    <property type="term" value="F:NADH dehydrogenase activity"/>
    <property type="evidence" value="ECO:0007669"/>
    <property type="project" value="TreeGrafter"/>
</dbReference>
<name>A0A8E7MGF1_9FABA</name>
<dbReference type="AlphaFoldDB" id="A0A8E7MGF1"/>
<evidence type="ECO:0000256" key="6">
    <source>
        <dbReference type="ARBA" id="ARBA00022448"/>
    </source>
</evidence>
<feature type="transmembrane region" description="Helical" evidence="21">
    <location>
        <begin position="429"/>
        <end position="453"/>
    </location>
</feature>
<evidence type="ECO:0000256" key="3">
    <source>
        <dbReference type="ARBA" id="ARBA00008200"/>
    </source>
</evidence>
<dbReference type="GO" id="GO:0048038">
    <property type="term" value="F:quinone binding"/>
    <property type="evidence" value="ECO:0007669"/>
    <property type="project" value="UniProtKB-KW"/>
</dbReference>
<evidence type="ECO:0000256" key="8">
    <source>
        <dbReference type="ARBA" id="ARBA00022692"/>
    </source>
</evidence>
<keyword evidence="9" id="KW-0874">Quinone</keyword>
<evidence type="ECO:0000256" key="17">
    <source>
        <dbReference type="ARBA" id="ARBA00029876"/>
    </source>
</evidence>
<keyword evidence="15" id="KW-0793">Thylakoid</keyword>
<evidence type="ECO:0000313" key="25">
    <source>
        <dbReference type="EMBL" id="QVX29035.1"/>
    </source>
</evidence>
<evidence type="ECO:0000256" key="10">
    <source>
        <dbReference type="ARBA" id="ARBA00022857"/>
    </source>
</evidence>
<comment type="subcellular location">
    <subcellularLocation>
        <location evidence="2">Plastid</location>
        <location evidence="2">Chloroplast thylakoid membrane</location>
        <topology evidence="2">Multi-pass membrane protein</topology>
    </subcellularLocation>
</comment>
<evidence type="ECO:0000256" key="7">
    <source>
        <dbReference type="ARBA" id="ARBA00022528"/>
    </source>
</evidence>
<keyword evidence="6" id="KW-0813">Transport</keyword>
<evidence type="ECO:0000256" key="5">
    <source>
        <dbReference type="ARBA" id="ARBA00018648"/>
    </source>
</evidence>
<dbReference type="InterPro" id="IPR001516">
    <property type="entry name" value="Proton_antipo_N"/>
</dbReference>
<evidence type="ECO:0000256" key="4">
    <source>
        <dbReference type="ARBA" id="ARBA00011199"/>
    </source>
</evidence>
<feature type="transmembrane region" description="Helical" evidence="21">
    <location>
        <begin position="145"/>
        <end position="166"/>
    </location>
</feature>
<organism evidence="25">
    <name type="scientific">Galactia jussiaeana</name>
    <dbReference type="NCBI Taxonomy" id="1457487"/>
    <lineage>
        <taxon>Eukaryota</taxon>
        <taxon>Viridiplantae</taxon>
        <taxon>Streptophyta</taxon>
        <taxon>Embryophyta</taxon>
        <taxon>Tracheophyta</taxon>
        <taxon>Spermatophyta</taxon>
        <taxon>Magnoliopsida</taxon>
        <taxon>eudicotyledons</taxon>
        <taxon>Gunneridae</taxon>
        <taxon>Pentapetalae</taxon>
        <taxon>rosids</taxon>
        <taxon>fabids</taxon>
        <taxon>Fabales</taxon>
        <taxon>Fabaceae</taxon>
        <taxon>Papilionoideae</taxon>
        <taxon>50 kb inversion clade</taxon>
        <taxon>NPAAA clade</taxon>
        <taxon>indigoferoid/millettioid clade</taxon>
        <taxon>Phaseoleae</taxon>
        <taxon>Galactia</taxon>
    </lineage>
</organism>
<feature type="transmembrane region" description="Helical" evidence="21">
    <location>
        <begin position="187"/>
        <end position="205"/>
    </location>
</feature>
<dbReference type="NCBIfam" id="NF005141">
    <property type="entry name" value="PRK06590.1"/>
    <property type="match status" value="1"/>
</dbReference>
<dbReference type="InterPro" id="IPR018393">
    <property type="entry name" value="NADHpl_OxRdtase_5_subgr"/>
</dbReference>
<dbReference type="InterPro" id="IPR002128">
    <property type="entry name" value="NADH_UbQ_OxRdtase_chlpt_su5_C"/>
</dbReference>
<keyword evidence="8 21" id="KW-0812">Transmembrane</keyword>
<keyword evidence="25" id="KW-0934">Plastid</keyword>
<feature type="transmembrane region" description="Helical" evidence="21">
    <location>
        <begin position="121"/>
        <end position="139"/>
    </location>
</feature>
<feature type="domain" description="NADH-Ubiquinone oxidoreductase (complex I) chain 5 N-terminal" evidence="23">
    <location>
        <begin position="75"/>
        <end position="125"/>
    </location>
</feature>
<dbReference type="Pfam" id="PF00662">
    <property type="entry name" value="Proton_antipo_N"/>
    <property type="match status" value="1"/>
</dbReference>
<feature type="transmembrane region" description="Helical" evidence="21">
    <location>
        <begin position="397"/>
        <end position="417"/>
    </location>
</feature>
<keyword evidence="16 21" id="KW-0472">Membrane</keyword>
<dbReference type="EMBL" id="MW628945">
    <property type="protein sequence ID" value="QVX29035.1"/>
    <property type="molecule type" value="Genomic_DNA"/>
</dbReference>
<dbReference type="InterPro" id="IPR003945">
    <property type="entry name" value="NU5C-like"/>
</dbReference>
<evidence type="ECO:0000256" key="13">
    <source>
        <dbReference type="ARBA" id="ARBA00022989"/>
    </source>
</evidence>
<keyword evidence="12" id="KW-1278">Translocase</keyword>
<evidence type="ECO:0000256" key="15">
    <source>
        <dbReference type="ARBA" id="ARBA00023078"/>
    </source>
</evidence>
<comment type="catalytic activity">
    <reaction evidence="20">
        <text>a plastoquinone + NADH + (n+1) H(+)(in) = a plastoquinol + NAD(+) + n H(+)(out)</text>
        <dbReference type="Rhea" id="RHEA:42608"/>
        <dbReference type="Rhea" id="RHEA-COMP:9561"/>
        <dbReference type="Rhea" id="RHEA-COMP:9562"/>
        <dbReference type="ChEBI" id="CHEBI:15378"/>
        <dbReference type="ChEBI" id="CHEBI:17757"/>
        <dbReference type="ChEBI" id="CHEBI:57540"/>
        <dbReference type="ChEBI" id="CHEBI:57945"/>
        <dbReference type="ChEBI" id="CHEBI:62192"/>
    </reaction>
</comment>
<comment type="similarity">
    <text evidence="3">Belongs to the complex I subunit 5 family.</text>
</comment>
<evidence type="ECO:0000256" key="21">
    <source>
        <dbReference type="SAM" id="Phobius"/>
    </source>
</evidence>
<feature type="transmembrane region" description="Helical" evidence="21">
    <location>
        <begin position="354"/>
        <end position="376"/>
    </location>
</feature>
<dbReference type="NCBIfam" id="TIGR01974">
    <property type="entry name" value="NDH_I_L"/>
    <property type="match status" value="1"/>
</dbReference>
<evidence type="ECO:0000256" key="18">
    <source>
        <dbReference type="ARBA" id="ARBA00031649"/>
    </source>
</evidence>
<feature type="transmembrane region" description="Helical" evidence="21">
    <location>
        <begin position="6"/>
        <end position="28"/>
    </location>
</feature>
<feature type="transmembrane region" description="Helical" evidence="21">
    <location>
        <begin position="262"/>
        <end position="284"/>
    </location>
</feature>
<accession>A0A8E7MGF1</accession>
<dbReference type="InterPro" id="IPR001750">
    <property type="entry name" value="ND/Mrp_TM"/>
</dbReference>
<feature type="transmembrane region" description="Helical" evidence="21">
    <location>
        <begin position="727"/>
        <end position="747"/>
    </location>
</feature>
<feature type="transmembrane region" description="Helical" evidence="21">
    <location>
        <begin position="40"/>
        <end position="60"/>
    </location>
</feature>
<evidence type="ECO:0000256" key="16">
    <source>
        <dbReference type="ARBA" id="ARBA00023136"/>
    </source>
</evidence>
<reference evidence="25" key="1">
    <citation type="journal article" date="2021" name="Plant J.">
        <title>The chicken or the egg? Plastome evolution and an independent loss of the inverted repeat in papilionoid legumes.</title>
        <authorList>
            <person name="Lee C."/>
            <person name="Choi I.S."/>
            <person name="Cardoso D."/>
            <person name="de Lima H.C."/>
            <person name="de Queiroz L.P."/>
            <person name="Wojciechowski M.F."/>
            <person name="Jansen R.K."/>
            <person name="Ruhlman T.A."/>
        </authorList>
    </citation>
    <scope>NUCLEOTIDE SEQUENCE</scope>
</reference>
<evidence type="ECO:0000259" key="24">
    <source>
        <dbReference type="Pfam" id="PF01010"/>
    </source>
</evidence>
<keyword evidence="10" id="KW-0521">NADP</keyword>
<evidence type="ECO:0000259" key="22">
    <source>
        <dbReference type="Pfam" id="PF00361"/>
    </source>
</evidence>
<evidence type="ECO:0000256" key="19">
    <source>
        <dbReference type="ARBA" id="ARBA00047726"/>
    </source>
</evidence>
<evidence type="ECO:0000256" key="2">
    <source>
        <dbReference type="ARBA" id="ARBA00004454"/>
    </source>
</evidence>
<feature type="transmembrane region" description="Helical" evidence="21">
    <location>
        <begin position="85"/>
        <end position="109"/>
    </location>
</feature>
<keyword evidence="13 21" id="KW-1133">Transmembrane helix</keyword>
<sequence length="748" mass="85188">MEHTHQSSWIIPFIPFPVPILIGVGLFLFPTATKNFRRMWAFPSIFLFSMVMIFSIDLSIHQINKSSIYQHVWSWTLNNDLSLEFGYLIDSLTSIMSILITTVGILVLIYSDNYMFYDQGYLRFFAYMTLFNISMLGLVTSSNLIQIYIFWELVGICSYLLIGFWFTRPIAANACQKAFVTNRVGDFGLLLGILGLYWITGSLEFRDLFQIVNNLIYKNEVNTFFVSLCAFLLFCGSVAKSAQFPLHVWLPDAMEGPTPISALIHAATMVAAGIFLVARLFPLFIVLPSIMNGIALIGIITVVLGATLAIAQKDIKKDLAYSTMSQLGYMMLALGMGSYRAALFHLITHAYSKALLFLGSGSIIHSMEAIVGYSPAKSQNMILMGGLTKHVPVTKTAFLMGTFSLCGIPPFACFWSKDEILNNSWLYSPIFAIIACSTAGLTAFYMFRIYLLVFEGYLNIHFLNFNGRKNGSFYSISLWGKEGKKKLNNQIDLLTLLKMKNNEMTHFFLKKTYPHRINRNVKNITRLFFDSSYFGIKKTACLYPHESDNTMLFSMVVLVLFTLFVGAIGISFSKNGIDLDILSKLLIPFIDLLHPNSKDFGDWYEFFTNATFSLILTFLGIFIAYFFYKPVFSDLKNLNLLNFFEKSVPKQIISDNIINVIYDWSYNRGYIDTFYEISLIPSVRKLGKLNYFFDRQVIDGIPNGIGVTSFFMGETIKYIGSGRISSYILFFIFFILIFFILICYFIFF</sequence>
<evidence type="ECO:0000256" key="20">
    <source>
        <dbReference type="ARBA" id="ARBA00048026"/>
    </source>
</evidence>
<evidence type="ECO:0000259" key="23">
    <source>
        <dbReference type="Pfam" id="PF00662"/>
    </source>
</evidence>
<dbReference type="GO" id="GO:0042773">
    <property type="term" value="P:ATP synthesis coupled electron transport"/>
    <property type="evidence" value="ECO:0007669"/>
    <property type="project" value="InterPro"/>
</dbReference>
<keyword evidence="7" id="KW-0150">Chloroplast</keyword>
<comment type="subunit">
    <text evidence="4">NDH is composed of at least 16 different subunits, 5 of which are encoded in the nucleus.</text>
</comment>